<name>A0A822XX46_NELNU</name>
<proteinExistence type="predicted"/>
<keyword evidence="2" id="KW-1185">Reference proteome</keyword>
<sequence length="56" mass="6211">MGVFILPTGLHAYSSLSLKKSQNARLGIVHDNNLREEDHHLFSGQLGHPFIISNSI</sequence>
<evidence type="ECO:0000313" key="1">
    <source>
        <dbReference type="EMBL" id="DAD24582.1"/>
    </source>
</evidence>
<gene>
    <name evidence="1" type="ORF">HUJ06_026046</name>
</gene>
<protein>
    <submittedName>
        <fullName evidence="1">Uncharacterized protein</fullName>
    </submittedName>
</protein>
<accession>A0A822XX46</accession>
<comment type="caution">
    <text evidence="1">The sequence shown here is derived from an EMBL/GenBank/DDBJ whole genome shotgun (WGS) entry which is preliminary data.</text>
</comment>
<dbReference type="Proteomes" id="UP000607653">
    <property type="component" value="Unassembled WGS sequence"/>
</dbReference>
<reference evidence="1 2" key="1">
    <citation type="journal article" date="2020" name="Mol. Biol. Evol.">
        <title>Distinct Expression and Methylation Patterns for Genes with Different Fates following a Single Whole-Genome Duplication in Flowering Plants.</title>
        <authorList>
            <person name="Shi T."/>
            <person name="Rahmani R.S."/>
            <person name="Gugger P.F."/>
            <person name="Wang M."/>
            <person name="Li H."/>
            <person name="Zhang Y."/>
            <person name="Li Z."/>
            <person name="Wang Q."/>
            <person name="Van de Peer Y."/>
            <person name="Marchal K."/>
            <person name="Chen J."/>
        </authorList>
    </citation>
    <scope>NUCLEOTIDE SEQUENCE [LARGE SCALE GENOMIC DNA]</scope>
    <source>
        <tissue evidence="1">Leaf</tissue>
    </source>
</reference>
<organism evidence="1 2">
    <name type="scientific">Nelumbo nucifera</name>
    <name type="common">Sacred lotus</name>
    <dbReference type="NCBI Taxonomy" id="4432"/>
    <lineage>
        <taxon>Eukaryota</taxon>
        <taxon>Viridiplantae</taxon>
        <taxon>Streptophyta</taxon>
        <taxon>Embryophyta</taxon>
        <taxon>Tracheophyta</taxon>
        <taxon>Spermatophyta</taxon>
        <taxon>Magnoliopsida</taxon>
        <taxon>Proteales</taxon>
        <taxon>Nelumbonaceae</taxon>
        <taxon>Nelumbo</taxon>
    </lineage>
</organism>
<dbReference type="AlphaFoldDB" id="A0A822XX46"/>
<dbReference type="EMBL" id="DUZY01000001">
    <property type="protein sequence ID" value="DAD24582.1"/>
    <property type="molecule type" value="Genomic_DNA"/>
</dbReference>
<evidence type="ECO:0000313" key="2">
    <source>
        <dbReference type="Proteomes" id="UP000607653"/>
    </source>
</evidence>